<comment type="caution">
    <text evidence="1">The sequence shown here is derived from an EMBL/GenBank/DDBJ whole genome shotgun (WGS) entry which is preliminary data.</text>
</comment>
<accession>A0A371E472</accession>
<keyword evidence="2" id="KW-1185">Reference proteome</keyword>
<evidence type="ECO:0000313" key="1">
    <source>
        <dbReference type="EMBL" id="RDX60839.1"/>
    </source>
</evidence>
<reference evidence="1" key="1">
    <citation type="submission" date="2018-05" db="EMBL/GenBank/DDBJ databases">
        <title>Draft genome of Mucuna pruriens seed.</title>
        <authorList>
            <person name="Nnadi N.E."/>
            <person name="Vos R."/>
            <person name="Hasami M.H."/>
            <person name="Devisetty U.K."/>
            <person name="Aguiy J.C."/>
        </authorList>
    </citation>
    <scope>NUCLEOTIDE SEQUENCE [LARGE SCALE GENOMIC DNA]</scope>
    <source>
        <strain evidence="1">JCA_2017</strain>
    </source>
</reference>
<organism evidence="1 2">
    <name type="scientific">Mucuna pruriens</name>
    <name type="common">Velvet bean</name>
    <name type="synonym">Dolichos pruriens</name>
    <dbReference type="NCBI Taxonomy" id="157652"/>
    <lineage>
        <taxon>Eukaryota</taxon>
        <taxon>Viridiplantae</taxon>
        <taxon>Streptophyta</taxon>
        <taxon>Embryophyta</taxon>
        <taxon>Tracheophyta</taxon>
        <taxon>Spermatophyta</taxon>
        <taxon>Magnoliopsida</taxon>
        <taxon>eudicotyledons</taxon>
        <taxon>Gunneridae</taxon>
        <taxon>Pentapetalae</taxon>
        <taxon>rosids</taxon>
        <taxon>fabids</taxon>
        <taxon>Fabales</taxon>
        <taxon>Fabaceae</taxon>
        <taxon>Papilionoideae</taxon>
        <taxon>50 kb inversion clade</taxon>
        <taxon>NPAAA clade</taxon>
        <taxon>indigoferoid/millettioid clade</taxon>
        <taxon>Phaseoleae</taxon>
        <taxon>Mucuna</taxon>
    </lineage>
</organism>
<gene>
    <name evidence="1" type="ORF">CR513_60987</name>
</gene>
<dbReference type="EMBL" id="QJKJ01016540">
    <property type="protein sequence ID" value="RDX60839.1"/>
    <property type="molecule type" value="Genomic_DNA"/>
</dbReference>
<protein>
    <submittedName>
        <fullName evidence="1">Uncharacterized protein</fullName>
    </submittedName>
</protein>
<proteinExistence type="predicted"/>
<feature type="non-terminal residue" evidence="1">
    <location>
        <position position="1"/>
    </location>
</feature>
<name>A0A371E472_MUCPR</name>
<dbReference type="AlphaFoldDB" id="A0A371E472"/>
<dbReference type="Proteomes" id="UP000257109">
    <property type="component" value="Unassembled WGS sequence"/>
</dbReference>
<evidence type="ECO:0000313" key="2">
    <source>
        <dbReference type="Proteomes" id="UP000257109"/>
    </source>
</evidence>
<sequence>MEIDRVITMVEIDGVIIVMEIDGVITIMEIIGAKQDIKPLNEKKDDLFEGEDTPKKEILENKVHEEKEEAFNPCLEIVVTNKRVGEVEQPLEKLKEWEKNDTIHIIDMSKNYYTNMFTHYNHKKEMCLEFGVQEDGLIKHEGGVGTSIYEKEQ</sequence>